<dbReference type="Proteomes" id="UP001596002">
    <property type="component" value="Unassembled WGS sequence"/>
</dbReference>
<dbReference type="EMBL" id="JBHSHC010000024">
    <property type="protein sequence ID" value="MFC4766568.1"/>
    <property type="molecule type" value="Genomic_DNA"/>
</dbReference>
<gene>
    <name evidence="2" type="ORF">ACFO8Q_04140</name>
</gene>
<feature type="region of interest" description="Disordered" evidence="1">
    <location>
        <begin position="1"/>
        <end position="51"/>
    </location>
</feature>
<dbReference type="RefSeq" id="WP_380024465.1">
    <property type="nucleotide sequence ID" value="NZ_JBHSHC010000024.1"/>
</dbReference>
<protein>
    <submittedName>
        <fullName evidence="2">Uncharacterized protein</fullName>
    </submittedName>
</protein>
<sequence length="173" mass="18815">MENTNRKNQYQKNQTQPLKMQSTETQAHQMSARQVGKTMTQSLQTRTDEFDPNKEQAVLASFKDPDVAQKASNELQKMGIETVQIDRVSPYPGQPTQELRNPITGKIPGLGELTLGMEPISSQNAGVLMAADPSASGLSGPHVSGEDILMTVVCPKDQVEQVVQVIQSHGGNT</sequence>
<feature type="compositionally biased region" description="Polar residues" evidence="1">
    <location>
        <begin position="1"/>
        <end position="45"/>
    </location>
</feature>
<keyword evidence="3" id="KW-1185">Reference proteome</keyword>
<proteinExistence type="predicted"/>
<evidence type="ECO:0000256" key="1">
    <source>
        <dbReference type="SAM" id="MobiDB-lite"/>
    </source>
</evidence>
<comment type="caution">
    <text evidence="2">The sequence shown here is derived from an EMBL/GenBank/DDBJ whole genome shotgun (WGS) entry which is preliminary data.</text>
</comment>
<evidence type="ECO:0000313" key="3">
    <source>
        <dbReference type="Proteomes" id="UP001596002"/>
    </source>
</evidence>
<name>A0ABV9PY09_9BACL</name>
<reference evidence="3" key="1">
    <citation type="journal article" date="2019" name="Int. J. Syst. Evol. Microbiol.">
        <title>The Global Catalogue of Microorganisms (GCM) 10K type strain sequencing project: providing services to taxonomists for standard genome sequencing and annotation.</title>
        <authorList>
            <consortium name="The Broad Institute Genomics Platform"/>
            <consortium name="The Broad Institute Genome Sequencing Center for Infectious Disease"/>
            <person name="Wu L."/>
            <person name="Ma J."/>
        </authorList>
    </citation>
    <scope>NUCLEOTIDE SEQUENCE [LARGE SCALE GENOMIC DNA]</scope>
    <source>
        <strain evidence="3">WYCCWR 12678</strain>
    </source>
</reference>
<accession>A0ABV9PY09</accession>
<evidence type="ECO:0000313" key="2">
    <source>
        <dbReference type="EMBL" id="MFC4766568.1"/>
    </source>
</evidence>
<organism evidence="2 3">
    <name type="scientific">Effusibacillus consociatus</name>
    <dbReference type="NCBI Taxonomy" id="1117041"/>
    <lineage>
        <taxon>Bacteria</taxon>
        <taxon>Bacillati</taxon>
        <taxon>Bacillota</taxon>
        <taxon>Bacilli</taxon>
        <taxon>Bacillales</taxon>
        <taxon>Alicyclobacillaceae</taxon>
        <taxon>Effusibacillus</taxon>
    </lineage>
</organism>